<dbReference type="InterPro" id="IPR024079">
    <property type="entry name" value="MetalloPept_cat_dom_sf"/>
</dbReference>
<evidence type="ECO:0000259" key="6">
    <source>
        <dbReference type="SMART" id="SM00235"/>
    </source>
</evidence>
<feature type="region of interest" description="Disordered" evidence="5">
    <location>
        <begin position="1"/>
        <end position="24"/>
    </location>
</feature>
<sequence length="386" mass="41886">MSQPDIKACSPAIPPSGTPPAGDTAVMSKKLWDIQQSKPVVLSYYFMGGTQNQQAAVTNTITPDTIVTKTLDTWTQYANVVFDKTSDISSSDIRINFVSGNGSWSAIGVDARSFCIKDPDTGKTTSYNATMNLGWLADANPPSAEDASTILHEFGHALGMMHEHQSPARGERIHLKTLEVYRYYRPLLNYDDKLVKSQVIDTYDLAVVSNYSQLDLKSIMMYFMPASLNEEGIDIPVNLTLSKLDKAFITLNYPGNANCKISIYKALDDAGVTGPAVTDIVKATNNGDYPTARQKFIDYNQSVMKLNDVNKSFLGSVGGVSQENGILSKLPTFLDNPLLKAILKNIANQVMVQRAITADIGVPGTAQRDVLDSIGALITSPELAAA</sequence>
<feature type="non-terminal residue" evidence="7">
    <location>
        <position position="386"/>
    </location>
</feature>
<evidence type="ECO:0000313" key="7">
    <source>
        <dbReference type="EMBL" id="KAK7020251.1"/>
    </source>
</evidence>
<evidence type="ECO:0000256" key="4">
    <source>
        <dbReference type="ARBA" id="ARBA00022833"/>
    </source>
</evidence>
<comment type="caution">
    <text evidence="7">The sequence shown here is derived from an EMBL/GenBank/DDBJ whole genome shotgun (WGS) entry which is preliminary data.</text>
</comment>
<reference evidence="7 8" key="1">
    <citation type="submission" date="2024-01" db="EMBL/GenBank/DDBJ databases">
        <title>A draft genome for a cacao thread blight-causing isolate of Paramarasmius palmivorus.</title>
        <authorList>
            <person name="Baruah I.K."/>
            <person name="Bukari Y."/>
            <person name="Amoako-Attah I."/>
            <person name="Meinhardt L.W."/>
            <person name="Bailey B.A."/>
            <person name="Cohen S.P."/>
        </authorList>
    </citation>
    <scope>NUCLEOTIDE SEQUENCE [LARGE SCALE GENOMIC DNA]</scope>
    <source>
        <strain evidence="7 8">GH-12</strain>
    </source>
</reference>
<evidence type="ECO:0000256" key="3">
    <source>
        <dbReference type="ARBA" id="ARBA00022801"/>
    </source>
</evidence>
<dbReference type="SMART" id="SM00235">
    <property type="entry name" value="ZnMc"/>
    <property type="match status" value="1"/>
</dbReference>
<dbReference type="GO" id="GO:0008270">
    <property type="term" value="F:zinc ion binding"/>
    <property type="evidence" value="ECO:0007669"/>
    <property type="project" value="InterPro"/>
</dbReference>
<organism evidence="7 8">
    <name type="scientific">Paramarasmius palmivorus</name>
    <dbReference type="NCBI Taxonomy" id="297713"/>
    <lineage>
        <taxon>Eukaryota</taxon>
        <taxon>Fungi</taxon>
        <taxon>Dikarya</taxon>
        <taxon>Basidiomycota</taxon>
        <taxon>Agaricomycotina</taxon>
        <taxon>Agaricomycetes</taxon>
        <taxon>Agaricomycetidae</taxon>
        <taxon>Agaricales</taxon>
        <taxon>Marasmiineae</taxon>
        <taxon>Marasmiaceae</taxon>
        <taxon>Paramarasmius</taxon>
    </lineage>
</organism>
<evidence type="ECO:0000256" key="1">
    <source>
        <dbReference type="ARBA" id="ARBA00022670"/>
    </source>
</evidence>
<dbReference type="EMBL" id="JAYKXP010000189">
    <property type="protein sequence ID" value="KAK7020251.1"/>
    <property type="molecule type" value="Genomic_DNA"/>
</dbReference>
<evidence type="ECO:0000256" key="2">
    <source>
        <dbReference type="ARBA" id="ARBA00022723"/>
    </source>
</evidence>
<keyword evidence="3" id="KW-0378">Hydrolase</keyword>
<dbReference type="Pfam" id="PF00413">
    <property type="entry name" value="Peptidase_M10"/>
    <property type="match status" value="1"/>
</dbReference>
<dbReference type="GO" id="GO:0006508">
    <property type="term" value="P:proteolysis"/>
    <property type="evidence" value="ECO:0007669"/>
    <property type="project" value="UniProtKB-KW"/>
</dbReference>
<dbReference type="InterPro" id="IPR006026">
    <property type="entry name" value="Peptidase_Metallo"/>
</dbReference>
<dbReference type="InterPro" id="IPR001818">
    <property type="entry name" value="Pept_M10_metallopeptidase"/>
</dbReference>
<dbReference type="GO" id="GO:0031012">
    <property type="term" value="C:extracellular matrix"/>
    <property type="evidence" value="ECO:0007669"/>
    <property type="project" value="InterPro"/>
</dbReference>
<dbReference type="Proteomes" id="UP001383192">
    <property type="component" value="Unassembled WGS sequence"/>
</dbReference>
<name>A0AAW0B6A1_9AGAR</name>
<keyword evidence="4" id="KW-0862">Zinc</keyword>
<dbReference type="SUPFAM" id="SSF55486">
    <property type="entry name" value="Metalloproteases ('zincins'), catalytic domain"/>
    <property type="match status" value="1"/>
</dbReference>
<keyword evidence="1" id="KW-0645">Protease</keyword>
<keyword evidence="8" id="KW-1185">Reference proteome</keyword>
<protein>
    <recommendedName>
        <fullName evidence="6">Peptidase metallopeptidase domain-containing protein</fullName>
    </recommendedName>
</protein>
<evidence type="ECO:0000256" key="5">
    <source>
        <dbReference type="SAM" id="MobiDB-lite"/>
    </source>
</evidence>
<gene>
    <name evidence="7" type="ORF">VNI00_017786</name>
</gene>
<accession>A0AAW0B6A1</accession>
<dbReference type="AlphaFoldDB" id="A0AAW0B6A1"/>
<dbReference type="Gene3D" id="3.40.390.10">
    <property type="entry name" value="Collagenase (Catalytic Domain)"/>
    <property type="match status" value="1"/>
</dbReference>
<keyword evidence="2" id="KW-0479">Metal-binding</keyword>
<dbReference type="GO" id="GO:0004222">
    <property type="term" value="F:metalloendopeptidase activity"/>
    <property type="evidence" value="ECO:0007669"/>
    <property type="project" value="InterPro"/>
</dbReference>
<proteinExistence type="predicted"/>
<feature type="domain" description="Peptidase metallopeptidase" evidence="6">
    <location>
        <begin position="28"/>
        <end position="207"/>
    </location>
</feature>
<evidence type="ECO:0000313" key="8">
    <source>
        <dbReference type="Proteomes" id="UP001383192"/>
    </source>
</evidence>